<dbReference type="SUPFAM" id="SSF117281">
    <property type="entry name" value="Kelch motif"/>
    <property type="match status" value="1"/>
</dbReference>
<dbReference type="GO" id="GO:0051028">
    <property type="term" value="P:mRNA transport"/>
    <property type="evidence" value="ECO:0007669"/>
    <property type="project" value="UniProtKB-KW"/>
</dbReference>
<dbReference type="PANTHER" id="PTHR11223">
    <property type="entry name" value="EXPORTIN 1/5"/>
    <property type="match status" value="1"/>
</dbReference>
<comment type="similarity">
    <text evidence="2">Belongs to the exportin family.</text>
</comment>
<dbReference type="GO" id="GO:0005737">
    <property type="term" value="C:cytoplasm"/>
    <property type="evidence" value="ECO:0007669"/>
    <property type="project" value="TreeGrafter"/>
</dbReference>
<dbReference type="Gene3D" id="2.120.10.80">
    <property type="entry name" value="Kelch-type beta propeller"/>
    <property type="match status" value="1"/>
</dbReference>
<dbReference type="InterPro" id="IPR016024">
    <property type="entry name" value="ARM-type_fold"/>
</dbReference>
<feature type="domain" description="Importin N-terminal" evidence="9">
    <location>
        <begin position="35"/>
        <end position="101"/>
    </location>
</feature>
<keyword evidence="5" id="KW-0653">Protein transport</keyword>
<dbReference type="EMBL" id="ADBJ01000033">
    <property type="protein sequence ID" value="EFA79631.1"/>
    <property type="molecule type" value="Genomic_DNA"/>
</dbReference>
<dbReference type="Pfam" id="PF18787">
    <property type="entry name" value="CRM1_repeat_3"/>
    <property type="match status" value="1"/>
</dbReference>
<dbReference type="InterPro" id="IPR011989">
    <property type="entry name" value="ARM-like"/>
</dbReference>
<dbReference type="Pfam" id="PF08389">
    <property type="entry name" value="Xpo1"/>
    <property type="match status" value="1"/>
</dbReference>
<dbReference type="InterPro" id="IPR045065">
    <property type="entry name" value="XPO1/5"/>
</dbReference>
<dbReference type="SMART" id="SM00913">
    <property type="entry name" value="IBN_N"/>
    <property type="match status" value="1"/>
</dbReference>
<dbReference type="Pfam" id="PF03810">
    <property type="entry name" value="IBN_N"/>
    <property type="match status" value="1"/>
</dbReference>
<accession>D3BG39</accession>
<dbReference type="InterPro" id="IPR001494">
    <property type="entry name" value="Importin-beta_N"/>
</dbReference>
<evidence type="ECO:0000256" key="6">
    <source>
        <dbReference type="ARBA" id="ARBA00023242"/>
    </source>
</evidence>
<dbReference type="GO" id="GO:0000055">
    <property type="term" value="P:ribosomal large subunit export from nucleus"/>
    <property type="evidence" value="ECO:0007669"/>
    <property type="project" value="TreeGrafter"/>
</dbReference>
<dbReference type="InParanoid" id="D3BG39"/>
<sequence>MENILNFNETLDINLLDNIVNAVYHSTNAKEREQAQKVLGQFQEHPDSWMRVDSILTLSNNPQTRFFALLILESLIKYKWKALPREQCDGIKNFIVRLIITLSSDPQSFAREKQLLNKLDIIFVQILKKEWPHHWSSFVPEIVNSSRTNEYLCENNMNILKILSEEIFNFSEEQMTQAKIQDLKISFEKEFSLINELCQFILENATRPSLVKATLDTLQRFLFWIPLHYIIETHPTPEPSKLVKLLLSKYFPEMQLRNSALKCLIEIAGLSLGTEYDGVFVHIIDQFMNKLKFFKPDPSTIPKDFEEGESNETDFIHSVAIFLTTFFKVHLKIVESPMNIPYLTMGHEILIHCSNVDDIEIFKICLEYWNFLSSNLYTETPFLNGPPRLNLYKPILSKVRVVLISRMAKPEEVIVVEDENGMIVREQTKDTDSLTLYESMRETLIFLTNLDPDNTQNIMLDKLNVLVTNREWSYQKINTLCWAIGSISGAQNKDQEKKFLVTVIKELLELCQVKRGKDNKAVIASDIMYIVGQYPRFLKDHWKFLKTVVNKLFEFMHESHPGVQDMACDTFLKIAKQCKRKFVILQVEESQPFINELLNNLPTYISDLEPGQVHTFYESVGYMISSSTDPATRDRLVIKLMELPNNSWTQIMGKAATNVESILNVDMARNIVNLLKTNNRAALSLGPYFLVQMSKIYLDLLNVYRTYSDFISKNPQQRTTLIMSMKSVKKETLKLLETFVEKTTDKSMLYKNFIPPMLEAVLGDYKTNVPEARDPEVLSLMAVVVTSVKQFILPEVTKILEAVFECTLGMITKNFEDYPYHRINFFNLIRAINAHTFSVFHSLSPQQFKLLIDCVVWAFKHTERNISETGLNILKELIENVSKDSEVSNAFFKSYLVPLLTDIMYILTDSFHKSGFNLQCDILKMMLQVVENGMLKVCIWDQAANPQPAGMTNAIFVREILNQFLSTSPNVSKNQVQSMTQALFSLANVNSNDFKVSVRDFLITLKEFQGVDNVELFSEEKAAEREAILKKAQAIPDHKRVLELICHECNKLLCSRCSANHNKDVEHSNFVDHIDEIRLSLNQILNNNSNNNNDTPSTIYSNHITKRLDDIWKTVKSSTTKYSELDSKEKLISKHFEELHLYLMNEEKRIKTPIIDDKEIIINQIENNINELKYLINIIKLNDMDTSSNNSDTTKTSNTSSSDNIDITTSYSIPSIMESIDTNQTLSSFIKSNNETIFYCNPNNNNYNIQDILLNYDNNIDSMILDLIYKYNNQFKSSSSIITIIPNNNNNYNIKTKHINLVVNYQSKHTYMLSTHHEGVSLIDLSNYNITDLGTIKDYNPYGSQSFAIGGNIYMFGGYDNLNKYCIYSIKHQTYQVYQDESLFYYTCQPQACYDGQDHIYLIVSHQDVCRFNIRTSKFELFHSDLPIHDPGIITVYDKEYLYIIPRDEFEMTIFDIKNKTIEKWQSDQKCKWMSACTDGNGNIYLHSTDRRFVRLNIQTKEITNLKNSEIDSGVELPMLYHKESEEDSYIYIIGGDDGSGRYSIQKDQWESILSGDKLNRYWCSATIFKIDT</sequence>
<dbReference type="GO" id="GO:0000056">
    <property type="term" value="P:ribosomal small subunit export from nucleus"/>
    <property type="evidence" value="ECO:0007669"/>
    <property type="project" value="TreeGrafter"/>
</dbReference>
<name>D3BG39_HETP5</name>
<dbReference type="Gene3D" id="1.25.10.10">
    <property type="entry name" value="Leucine-rich Repeat Variant"/>
    <property type="match status" value="1"/>
</dbReference>
<dbReference type="FunFam" id="1.25.10.10:FF:001255">
    <property type="entry name" value="Exportin 1"/>
    <property type="match status" value="1"/>
</dbReference>
<dbReference type="SUPFAM" id="SSF48371">
    <property type="entry name" value="ARM repeat"/>
    <property type="match status" value="1"/>
</dbReference>
<evidence type="ECO:0000256" key="3">
    <source>
        <dbReference type="ARBA" id="ARBA00022448"/>
    </source>
</evidence>
<dbReference type="InterPro" id="IPR040485">
    <property type="entry name" value="XPO1_repeat_3"/>
</dbReference>
<evidence type="ECO:0000256" key="5">
    <source>
        <dbReference type="ARBA" id="ARBA00022927"/>
    </source>
</evidence>
<keyword evidence="8" id="KW-0175">Coiled coil</keyword>
<dbReference type="GO" id="GO:0031267">
    <property type="term" value="F:small GTPase binding"/>
    <property type="evidence" value="ECO:0007669"/>
    <property type="project" value="InterPro"/>
</dbReference>
<dbReference type="FunCoup" id="D3BG39">
    <property type="interactions" value="1358"/>
</dbReference>
<keyword evidence="4" id="KW-0509">mRNA transport</keyword>
<dbReference type="STRING" id="670386.D3BG39"/>
<evidence type="ECO:0000256" key="7">
    <source>
        <dbReference type="ARBA" id="ARBA00073514"/>
    </source>
</evidence>
<keyword evidence="6" id="KW-0539">Nucleus</keyword>
<gene>
    <name evidence="10" type="primary">xpo1</name>
    <name evidence="10" type="ORF">PPL_07490</name>
</gene>
<comment type="subcellular location">
    <subcellularLocation>
        <location evidence="1">Nucleus</location>
    </subcellularLocation>
</comment>
<dbReference type="InterPro" id="IPR041123">
    <property type="entry name" value="CRM1_repeat"/>
</dbReference>
<dbReference type="InterPro" id="IPR015915">
    <property type="entry name" value="Kelch-typ_b-propeller"/>
</dbReference>
<dbReference type="PANTHER" id="PTHR11223:SF2">
    <property type="entry name" value="EXPORTIN-1"/>
    <property type="match status" value="1"/>
</dbReference>
<dbReference type="Pfam" id="PF08767">
    <property type="entry name" value="CRM1_C"/>
    <property type="match status" value="1"/>
</dbReference>
<dbReference type="GO" id="GO:0006611">
    <property type="term" value="P:protein export from nucleus"/>
    <property type="evidence" value="ECO:0007669"/>
    <property type="project" value="InterPro"/>
</dbReference>
<evidence type="ECO:0000313" key="11">
    <source>
        <dbReference type="Proteomes" id="UP000001396"/>
    </source>
</evidence>
<feature type="coiled-coil region" evidence="8">
    <location>
        <begin position="1155"/>
        <end position="1182"/>
    </location>
</feature>
<evidence type="ECO:0000256" key="2">
    <source>
        <dbReference type="ARBA" id="ARBA00009466"/>
    </source>
</evidence>
<evidence type="ECO:0000313" key="10">
    <source>
        <dbReference type="EMBL" id="EFA79631.1"/>
    </source>
</evidence>
<organism evidence="10 11">
    <name type="scientific">Heterostelium pallidum (strain ATCC 26659 / Pp 5 / PN500)</name>
    <name type="common">Cellular slime mold</name>
    <name type="synonym">Polysphondylium pallidum</name>
    <dbReference type="NCBI Taxonomy" id="670386"/>
    <lineage>
        <taxon>Eukaryota</taxon>
        <taxon>Amoebozoa</taxon>
        <taxon>Evosea</taxon>
        <taxon>Eumycetozoa</taxon>
        <taxon>Dictyostelia</taxon>
        <taxon>Acytosteliales</taxon>
        <taxon>Acytosteliaceae</taxon>
        <taxon>Heterostelium</taxon>
    </lineage>
</organism>
<dbReference type="SMART" id="SM01102">
    <property type="entry name" value="CRM1_C"/>
    <property type="match status" value="1"/>
</dbReference>
<evidence type="ECO:0000256" key="1">
    <source>
        <dbReference type="ARBA" id="ARBA00004123"/>
    </source>
</evidence>
<dbReference type="InterPro" id="IPR013598">
    <property type="entry name" value="Exportin-1/Importin-b-like"/>
</dbReference>
<dbReference type="Pfam" id="PF18784">
    <property type="entry name" value="CRM1_repeat_2"/>
    <property type="match status" value="1"/>
</dbReference>
<dbReference type="Proteomes" id="UP000001396">
    <property type="component" value="Unassembled WGS sequence"/>
</dbReference>
<keyword evidence="11" id="KW-1185">Reference proteome</keyword>
<dbReference type="GO" id="GO:0005049">
    <property type="term" value="F:nuclear export signal receptor activity"/>
    <property type="evidence" value="ECO:0007669"/>
    <property type="project" value="InterPro"/>
</dbReference>
<evidence type="ECO:0000256" key="8">
    <source>
        <dbReference type="SAM" id="Coils"/>
    </source>
</evidence>
<dbReference type="InterPro" id="IPR014877">
    <property type="entry name" value="XPO1_C_dom"/>
</dbReference>
<dbReference type="GeneID" id="31362971"/>
<dbReference type="Pfam" id="PF18777">
    <property type="entry name" value="CRM1_repeat"/>
    <property type="match status" value="1"/>
</dbReference>
<evidence type="ECO:0000259" key="9">
    <source>
        <dbReference type="PROSITE" id="PS50166"/>
    </source>
</evidence>
<evidence type="ECO:0000256" key="4">
    <source>
        <dbReference type="ARBA" id="ARBA00022816"/>
    </source>
</evidence>
<dbReference type="InterPro" id="IPR041235">
    <property type="entry name" value="Exp1_repeat_2"/>
</dbReference>
<dbReference type="PROSITE" id="PS50166">
    <property type="entry name" value="IMPORTIN_B_NT"/>
    <property type="match status" value="1"/>
</dbReference>
<dbReference type="GO" id="GO:0005634">
    <property type="term" value="C:nucleus"/>
    <property type="evidence" value="ECO:0007669"/>
    <property type="project" value="UniProtKB-SubCell"/>
</dbReference>
<keyword evidence="3" id="KW-0813">Transport</keyword>
<comment type="caution">
    <text evidence="10">The sequence shown here is derived from an EMBL/GenBank/DDBJ whole genome shotgun (WGS) entry which is preliminary data.</text>
</comment>
<dbReference type="OMA" id="CLIEIVD"/>
<dbReference type="RefSeq" id="XP_020431752.1">
    <property type="nucleotide sequence ID" value="XM_020578325.1"/>
</dbReference>
<protein>
    <recommendedName>
        <fullName evidence="7">Exportin-1</fullName>
    </recommendedName>
</protein>
<proteinExistence type="inferred from homology"/>
<reference evidence="10 11" key="1">
    <citation type="journal article" date="2011" name="Genome Res.">
        <title>Phylogeny-wide analysis of social amoeba genomes highlights ancient origins for complex intercellular communication.</title>
        <authorList>
            <person name="Heidel A.J."/>
            <person name="Lawal H.M."/>
            <person name="Felder M."/>
            <person name="Schilde C."/>
            <person name="Helps N.R."/>
            <person name="Tunggal B."/>
            <person name="Rivero F."/>
            <person name="John U."/>
            <person name="Schleicher M."/>
            <person name="Eichinger L."/>
            <person name="Platzer M."/>
            <person name="Noegel A.A."/>
            <person name="Schaap P."/>
            <person name="Gloeckner G."/>
        </authorList>
    </citation>
    <scope>NUCLEOTIDE SEQUENCE [LARGE SCALE GENOMIC DNA]</scope>
    <source>
        <strain evidence="11">ATCC 26659 / Pp 5 / PN500</strain>
    </source>
</reference>